<reference evidence="3 4" key="1">
    <citation type="submission" date="2016-04" db="EMBL/GenBank/DDBJ databases">
        <title>A degradative enzymes factory behind the ericoid mycorrhizal symbiosis.</title>
        <authorList>
            <consortium name="DOE Joint Genome Institute"/>
            <person name="Martino E."/>
            <person name="Morin E."/>
            <person name="Grelet G."/>
            <person name="Kuo A."/>
            <person name="Kohler A."/>
            <person name="Daghino S."/>
            <person name="Barry K."/>
            <person name="Choi C."/>
            <person name="Cichocki N."/>
            <person name="Clum A."/>
            <person name="Copeland A."/>
            <person name="Hainaut M."/>
            <person name="Haridas S."/>
            <person name="Labutti K."/>
            <person name="Lindquist E."/>
            <person name="Lipzen A."/>
            <person name="Khouja H.-R."/>
            <person name="Murat C."/>
            <person name="Ohm R."/>
            <person name="Olson A."/>
            <person name="Spatafora J."/>
            <person name="Veneault-Fourrey C."/>
            <person name="Henrissat B."/>
            <person name="Grigoriev I."/>
            <person name="Martin F."/>
            <person name="Perotto S."/>
        </authorList>
    </citation>
    <scope>NUCLEOTIDE SEQUENCE [LARGE SCALE GENOMIC DNA]</scope>
    <source>
        <strain evidence="3 4">E</strain>
    </source>
</reference>
<dbReference type="Pfam" id="PF26639">
    <property type="entry name" value="Het-6_barrel"/>
    <property type="match status" value="1"/>
</dbReference>
<feature type="region of interest" description="Disordered" evidence="1">
    <location>
        <begin position="91"/>
        <end position="177"/>
    </location>
</feature>
<dbReference type="Pfam" id="PF06985">
    <property type="entry name" value="HET"/>
    <property type="match status" value="1"/>
</dbReference>
<dbReference type="AlphaFoldDB" id="A0A2J6TKP3"/>
<organism evidence="3 4">
    <name type="scientific">Hyaloscypha bicolor E</name>
    <dbReference type="NCBI Taxonomy" id="1095630"/>
    <lineage>
        <taxon>Eukaryota</taxon>
        <taxon>Fungi</taxon>
        <taxon>Dikarya</taxon>
        <taxon>Ascomycota</taxon>
        <taxon>Pezizomycotina</taxon>
        <taxon>Leotiomycetes</taxon>
        <taxon>Helotiales</taxon>
        <taxon>Hyaloscyphaceae</taxon>
        <taxon>Hyaloscypha</taxon>
        <taxon>Hyaloscypha bicolor</taxon>
    </lineage>
</organism>
<protein>
    <recommendedName>
        <fullName evidence="2">Heterokaryon incompatibility domain-containing protein</fullName>
    </recommendedName>
</protein>
<dbReference type="InterPro" id="IPR010730">
    <property type="entry name" value="HET"/>
</dbReference>
<dbReference type="RefSeq" id="XP_024740481.1">
    <property type="nucleotide sequence ID" value="XM_024879637.1"/>
</dbReference>
<dbReference type="InterPro" id="IPR052895">
    <property type="entry name" value="HetReg/Transcr_Mod"/>
</dbReference>
<dbReference type="EMBL" id="KZ613780">
    <property type="protein sequence ID" value="PMD63577.1"/>
    <property type="molecule type" value="Genomic_DNA"/>
</dbReference>
<evidence type="ECO:0000259" key="2">
    <source>
        <dbReference type="Pfam" id="PF06985"/>
    </source>
</evidence>
<accession>A0A2J6TKP3</accession>
<evidence type="ECO:0000313" key="3">
    <source>
        <dbReference type="EMBL" id="PMD63577.1"/>
    </source>
</evidence>
<feature type="compositionally biased region" description="Polar residues" evidence="1">
    <location>
        <begin position="16"/>
        <end position="26"/>
    </location>
</feature>
<dbReference type="STRING" id="1095630.A0A2J6TKP3"/>
<dbReference type="OrthoDB" id="3477286at2759"/>
<feature type="compositionally biased region" description="Basic and acidic residues" evidence="1">
    <location>
        <begin position="112"/>
        <end position="130"/>
    </location>
</feature>
<keyword evidence="4" id="KW-1185">Reference proteome</keyword>
<feature type="domain" description="Heterokaryon incompatibility" evidence="2">
    <location>
        <begin position="244"/>
        <end position="388"/>
    </location>
</feature>
<dbReference type="InParanoid" id="A0A2J6TKP3"/>
<dbReference type="GeneID" id="36587714"/>
<feature type="region of interest" description="Disordered" evidence="1">
    <location>
        <begin position="1"/>
        <end position="59"/>
    </location>
</feature>
<dbReference type="PANTHER" id="PTHR24148:SF64">
    <property type="entry name" value="HETEROKARYON INCOMPATIBILITY DOMAIN-CONTAINING PROTEIN"/>
    <property type="match status" value="1"/>
</dbReference>
<dbReference type="PANTHER" id="PTHR24148">
    <property type="entry name" value="ANKYRIN REPEAT DOMAIN-CONTAINING PROTEIN 39 HOMOLOG-RELATED"/>
    <property type="match status" value="1"/>
</dbReference>
<gene>
    <name evidence="3" type="ORF">K444DRAFT_609783</name>
</gene>
<evidence type="ECO:0000256" key="1">
    <source>
        <dbReference type="SAM" id="MobiDB-lite"/>
    </source>
</evidence>
<name>A0A2J6TKP3_9HELO</name>
<dbReference type="Proteomes" id="UP000235371">
    <property type="component" value="Unassembled WGS sequence"/>
</dbReference>
<evidence type="ECO:0000313" key="4">
    <source>
        <dbReference type="Proteomes" id="UP000235371"/>
    </source>
</evidence>
<sequence length="814" mass="92224">MPPDTNSPTPIDPQLTGDTSRLTAQPLTVLPTRTQHDDGEADDDDETEQRNLGSEKRQKLNLWKCKQCREARKKCFPADRVWPQKCERCLAHRPEPLDCSEPELNTRKRGPNLKDKARDKQKEKPKDKSPRPPKRIPTVSTSEPRSRDSTDEEEGGASTDDATTYERPQRTEVVSKGVKREYLGDPVPELPKMVINDENYRPTSVYQPLAEGEFRILKLAPGKKDDKIISCSFVTASVDRPMKYEAISYLWGAAGQRSMEIHLTDPQGKSHPIFIRSHLYEALKFLRHPSKFRYFWVDALCINHGSSDKVEKNKQIAMKRFVFRSAENLCFWLGEDENSKTALRFIPRILDLVGIDSLVRDESTVDDWLAFVTLLKNPVFSRLWLVQEVAVAQNVTLHSGQPAIHYGDLVDAVAIFRSFRNQISLMFRNKGKNAKELSARKVIMAERFIEVSANSLRITTTPNKEQKTHRLLSLEALVSHLTSLDSTNPLDRIYSVLAIAKDGPRLDEKTLMPISRQDDDALRIDYEADFVDVYQNFVIRAIQSSHSLDIICRYWAGAVENLPSWVRPKQLLQPALDGNVSERTEADSLVGLPDHNDYHASRGTVATFRVKAQASFANDKSKLLCVRGMRVDTIAKLGPRASEGIILYEWLALAGCVSQGLQFNVPEEFWRTLVADRGPNGTMAPSWYARAFRYCLQHLTATGDINTNRLISLQEDESSLGVSFLNRVQSVIWNRKFLVSKENGWFGLGPMATVETDIICVLYGCSVPVILRPMETEDGEQYFLLVGECYVHGIMDGEIIETAGKYGEEEFDLR</sequence>
<proteinExistence type="predicted"/>